<name>D8SIC7_SELML</name>
<protein>
    <recommendedName>
        <fullName evidence="2">Serine hydrolase domain-containing protein</fullName>
    </recommendedName>
</protein>
<feature type="transmembrane region" description="Helical" evidence="1">
    <location>
        <begin position="225"/>
        <end position="245"/>
    </location>
</feature>
<dbReference type="AlphaFoldDB" id="D8SIC7"/>
<dbReference type="PANTHER" id="PTHR22778">
    <property type="entry name" value="OVARIAN CANCER GENE-2 PROTEIN-RELATED"/>
    <property type="match status" value="1"/>
</dbReference>
<evidence type="ECO:0000256" key="1">
    <source>
        <dbReference type="SAM" id="Phobius"/>
    </source>
</evidence>
<evidence type="ECO:0000313" key="4">
    <source>
        <dbReference type="Proteomes" id="UP000001514"/>
    </source>
</evidence>
<organism evidence="4">
    <name type="scientific">Selaginella moellendorffii</name>
    <name type="common">Spikemoss</name>
    <dbReference type="NCBI Taxonomy" id="88036"/>
    <lineage>
        <taxon>Eukaryota</taxon>
        <taxon>Viridiplantae</taxon>
        <taxon>Streptophyta</taxon>
        <taxon>Embryophyta</taxon>
        <taxon>Tracheophyta</taxon>
        <taxon>Lycopodiopsida</taxon>
        <taxon>Selaginellales</taxon>
        <taxon>Selaginellaceae</taxon>
        <taxon>Selaginella</taxon>
    </lineage>
</organism>
<dbReference type="InParanoid" id="D8SIC7"/>
<keyword evidence="1" id="KW-0812">Transmembrane</keyword>
<keyword evidence="1" id="KW-0472">Membrane</keyword>
<dbReference type="STRING" id="88036.D8SIC7"/>
<dbReference type="eggNOG" id="KOG2551">
    <property type="taxonomic scope" value="Eukaryota"/>
</dbReference>
<dbReference type="EMBL" id="GL377621">
    <property type="protein sequence ID" value="EFJ15945.1"/>
    <property type="molecule type" value="Genomic_DNA"/>
</dbReference>
<sequence length="247" mass="27789">MELRRLRVLCLHGHGDNSRQLQAQLSAVKWDDSVLNLLDLSFLDAPFPVIDGEKRNFAPPYLEWFRGNKEMTIVDYKSFEQGISCISRYMKKCGPFDGLLGMSLGGIVAGALAGMQQTKKSILPTELKFVIIISGGIIRCQPLCKVYDHPIHCPSFHLIGELDTIFKSSGEDLAKKFVKPVIIVHPYGHCLPPLDNASTVSLVEFLQDIIKENVMIEIKEHSKSSLLIVATAFCILVFLYFIFVWNF</sequence>
<accession>D8SIC7</accession>
<evidence type="ECO:0000313" key="3">
    <source>
        <dbReference type="EMBL" id="EFJ15945.1"/>
    </source>
</evidence>
<reference evidence="3 4" key="1">
    <citation type="journal article" date="2011" name="Science">
        <title>The Selaginella genome identifies genetic changes associated with the evolution of vascular plants.</title>
        <authorList>
            <person name="Banks J.A."/>
            <person name="Nishiyama T."/>
            <person name="Hasebe M."/>
            <person name="Bowman J.L."/>
            <person name="Gribskov M."/>
            <person name="dePamphilis C."/>
            <person name="Albert V.A."/>
            <person name="Aono N."/>
            <person name="Aoyama T."/>
            <person name="Ambrose B.A."/>
            <person name="Ashton N.W."/>
            <person name="Axtell M.J."/>
            <person name="Barker E."/>
            <person name="Barker M.S."/>
            <person name="Bennetzen J.L."/>
            <person name="Bonawitz N.D."/>
            <person name="Chapple C."/>
            <person name="Cheng C."/>
            <person name="Correa L.G."/>
            <person name="Dacre M."/>
            <person name="DeBarry J."/>
            <person name="Dreyer I."/>
            <person name="Elias M."/>
            <person name="Engstrom E.M."/>
            <person name="Estelle M."/>
            <person name="Feng L."/>
            <person name="Finet C."/>
            <person name="Floyd S.K."/>
            <person name="Frommer W.B."/>
            <person name="Fujita T."/>
            <person name="Gramzow L."/>
            <person name="Gutensohn M."/>
            <person name="Harholt J."/>
            <person name="Hattori M."/>
            <person name="Heyl A."/>
            <person name="Hirai T."/>
            <person name="Hiwatashi Y."/>
            <person name="Ishikawa M."/>
            <person name="Iwata M."/>
            <person name="Karol K.G."/>
            <person name="Koehler B."/>
            <person name="Kolukisaoglu U."/>
            <person name="Kubo M."/>
            <person name="Kurata T."/>
            <person name="Lalonde S."/>
            <person name="Li K."/>
            <person name="Li Y."/>
            <person name="Litt A."/>
            <person name="Lyons E."/>
            <person name="Manning G."/>
            <person name="Maruyama T."/>
            <person name="Michael T.P."/>
            <person name="Mikami K."/>
            <person name="Miyazaki S."/>
            <person name="Morinaga S."/>
            <person name="Murata T."/>
            <person name="Mueller-Roeber B."/>
            <person name="Nelson D.R."/>
            <person name="Obara M."/>
            <person name="Oguri Y."/>
            <person name="Olmstead R.G."/>
            <person name="Onodera N."/>
            <person name="Petersen B.L."/>
            <person name="Pils B."/>
            <person name="Prigge M."/>
            <person name="Rensing S.A."/>
            <person name="Riano-Pachon D.M."/>
            <person name="Roberts A.W."/>
            <person name="Sato Y."/>
            <person name="Scheller H.V."/>
            <person name="Schulz B."/>
            <person name="Schulz C."/>
            <person name="Shakirov E.V."/>
            <person name="Shibagaki N."/>
            <person name="Shinohara N."/>
            <person name="Shippen D.E."/>
            <person name="Soerensen I."/>
            <person name="Sotooka R."/>
            <person name="Sugimoto N."/>
            <person name="Sugita M."/>
            <person name="Sumikawa N."/>
            <person name="Tanurdzic M."/>
            <person name="Theissen G."/>
            <person name="Ulvskov P."/>
            <person name="Wakazuki S."/>
            <person name="Weng J.K."/>
            <person name="Willats W.W."/>
            <person name="Wipf D."/>
            <person name="Wolf P.G."/>
            <person name="Yang L."/>
            <person name="Zimmer A.D."/>
            <person name="Zhu Q."/>
            <person name="Mitros T."/>
            <person name="Hellsten U."/>
            <person name="Loque D."/>
            <person name="Otillar R."/>
            <person name="Salamov A."/>
            <person name="Schmutz J."/>
            <person name="Shapiro H."/>
            <person name="Lindquist E."/>
            <person name="Lucas S."/>
            <person name="Rokhsar D."/>
            <person name="Grigoriev I.V."/>
        </authorList>
    </citation>
    <scope>NUCLEOTIDE SEQUENCE [LARGE SCALE GENOMIC DNA]</scope>
</reference>
<dbReference type="Gramene" id="EFJ15945">
    <property type="protein sequence ID" value="EFJ15945"/>
    <property type="gene ID" value="SELMODRAFT_271605"/>
</dbReference>
<evidence type="ECO:0000259" key="2">
    <source>
        <dbReference type="Pfam" id="PF03959"/>
    </source>
</evidence>
<proteinExistence type="predicted"/>
<dbReference type="OMA" id="MDECIAY"/>
<dbReference type="InterPro" id="IPR005645">
    <property type="entry name" value="FSH-like_dom"/>
</dbReference>
<dbReference type="Pfam" id="PF03959">
    <property type="entry name" value="FSH1"/>
    <property type="match status" value="1"/>
</dbReference>
<keyword evidence="1" id="KW-1133">Transmembrane helix</keyword>
<dbReference type="InterPro" id="IPR029058">
    <property type="entry name" value="AB_hydrolase_fold"/>
</dbReference>
<dbReference type="KEGG" id="smo:SELMODRAFT_271605"/>
<dbReference type="Gene3D" id="3.40.50.1820">
    <property type="entry name" value="alpha/beta hydrolase"/>
    <property type="match status" value="1"/>
</dbReference>
<keyword evidence="4" id="KW-1185">Reference proteome</keyword>
<dbReference type="Proteomes" id="UP000001514">
    <property type="component" value="Unassembled WGS sequence"/>
</dbReference>
<gene>
    <name evidence="3" type="ORF">SELMODRAFT_271605</name>
</gene>
<dbReference type="SUPFAM" id="SSF53474">
    <property type="entry name" value="alpha/beta-Hydrolases"/>
    <property type="match status" value="1"/>
</dbReference>
<dbReference type="PANTHER" id="PTHR22778:SF51">
    <property type="entry name" value="DIHYDROFOLATE REDUCTASE"/>
    <property type="match status" value="1"/>
</dbReference>
<feature type="domain" description="Serine hydrolase" evidence="2">
    <location>
        <begin position="4"/>
        <end position="196"/>
    </location>
</feature>
<dbReference type="HOGENOM" id="CLU_051938_3_1_1"/>
<dbReference type="OrthoDB" id="414698at2759"/>